<comment type="similarity">
    <text evidence="2 9">Belongs to the cytochrome P450 family.</text>
</comment>
<feature type="binding site" description="axial binding residue" evidence="8">
    <location>
        <position position="444"/>
    </location>
    <ligand>
        <name>heme</name>
        <dbReference type="ChEBI" id="CHEBI:30413"/>
    </ligand>
    <ligandPart>
        <name>Fe</name>
        <dbReference type="ChEBI" id="CHEBI:18248"/>
    </ligandPart>
</feature>
<evidence type="ECO:0008006" key="13">
    <source>
        <dbReference type="Google" id="ProtNLM"/>
    </source>
</evidence>
<dbReference type="SUPFAM" id="SSF48264">
    <property type="entry name" value="Cytochrome P450"/>
    <property type="match status" value="1"/>
</dbReference>
<dbReference type="Gramene" id="Psat01G0256600-T1">
    <property type="protein sequence ID" value="KAI5443980.1"/>
    <property type="gene ID" value="KIW84_012566"/>
</dbReference>
<dbReference type="InterPro" id="IPR017972">
    <property type="entry name" value="Cyt_P450_CS"/>
</dbReference>
<dbReference type="Gramene" id="Psat1g108080.1">
    <property type="protein sequence ID" value="Psat1g108080.1.cds1"/>
    <property type="gene ID" value="Psat1g108080"/>
</dbReference>
<accession>A0A9D5BHY7</accession>
<dbReference type="GO" id="GO:0006629">
    <property type="term" value="P:lipid metabolic process"/>
    <property type="evidence" value="ECO:0007669"/>
    <property type="project" value="UniProtKB-ARBA"/>
</dbReference>
<keyword evidence="7 9" id="KW-0503">Monooxygenase</keyword>
<dbReference type="Pfam" id="PF00067">
    <property type="entry name" value="p450"/>
    <property type="match status" value="1"/>
</dbReference>
<evidence type="ECO:0000256" key="7">
    <source>
        <dbReference type="ARBA" id="ARBA00023033"/>
    </source>
</evidence>
<keyword evidence="3 8" id="KW-0349">Heme</keyword>
<organism evidence="11 12">
    <name type="scientific">Pisum sativum</name>
    <name type="common">Garden pea</name>
    <name type="synonym">Lathyrus oleraceus</name>
    <dbReference type="NCBI Taxonomy" id="3888"/>
    <lineage>
        <taxon>Eukaryota</taxon>
        <taxon>Viridiplantae</taxon>
        <taxon>Streptophyta</taxon>
        <taxon>Embryophyta</taxon>
        <taxon>Tracheophyta</taxon>
        <taxon>Spermatophyta</taxon>
        <taxon>Magnoliopsida</taxon>
        <taxon>eudicotyledons</taxon>
        <taxon>Gunneridae</taxon>
        <taxon>Pentapetalae</taxon>
        <taxon>rosids</taxon>
        <taxon>fabids</taxon>
        <taxon>Fabales</taxon>
        <taxon>Fabaceae</taxon>
        <taxon>Papilionoideae</taxon>
        <taxon>50 kb inversion clade</taxon>
        <taxon>NPAAA clade</taxon>
        <taxon>Hologalegina</taxon>
        <taxon>IRL clade</taxon>
        <taxon>Fabeae</taxon>
        <taxon>Lathyrus</taxon>
    </lineage>
</organism>
<evidence type="ECO:0000256" key="6">
    <source>
        <dbReference type="ARBA" id="ARBA00023004"/>
    </source>
</evidence>
<feature type="transmembrane region" description="Helical" evidence="10">
    <location>
        <begin position="6"/>
        <end position="23"/>
    </location>
</feature>
<evidence type="ECO:0000256" key="5">
    <source>
        <dbReference type="ARBA" id="ARBA00023002"/>
    </source>
</evidence>
<evidence type="ECO:0000313" key="12">
    <source>
        <dbReference type="Proteomes" id="UP001058974"/>
    </source>
</evidence>
<keyword evidence="6 8" id="KW-0408">Iron</keyword>
<dbReference type="CDD" id="cd11064">
    <property type="entry name" value="CYP86A"/>
    <property type="match status" value="1"/>
</dbReference>
<dbReference type="GO" id="GO:0005506">
    <property type="term" value="F:iron ion binding"/>
    <property type="evidence" value="ECO:0007669"/>
    <property type="project" value="InterPro"/>
</dbReference>
<dbReference type="InterPro" id="IPR001128">
    <property type="entry name" value="Cyt_P450"/>
</dbReference>
<dbReference type="Gene3D" id="1.10.630.10">
    <property type="entry name" value="Cytochrome P450"/>
    <property type="match status" value="1"/>
</dbReference>
<proteinExistence type="inferred from homology"/>
<evidence type="ECO:0000256" key="1">
    <source>
        <dbReference type="ARBA" id="ARBA00001971"/>
    </source>
</evidence>
<evidence type="ECO:0000256" key="3">
    <source>
        <dbReference type="ARBA" id="ARBA00022617"/>
    </source>
</evidence>
<protein>
    <recommendedName>
        <fullName evidence="13">Cytochrome P450</fullName>
    </recommendedName>
</protein>
<sequence>MTLCVYITLFVAILFIMLYINIWRGKKNVPPNWPIIGMLPSVFHNKSNIHDFVTSGLKYYGGTLHFKGPWFTNIANFILTSDPVNVHHITSKNFSNYGKGSDFHEIFEILGVSIINLDGNAWKQERALLHSLLRSKSFETSLQQNIHKKLENCLLPFLDHHASKGAQVLDLQNILERFTFDITCTFLFGFDPNCLPHKFNDELLETSFVKAIYMLEDMVLSRHYIPKCFWKLQKWLQIGQEKKNKAAQEILHQFLSKCIAYSKGVDESHSCLLKQLMKEKKFDNEKYIRDTAVSLLGAGNGTISSGLSWFFWLVSTHPVIETKIIQEIKDYCLANDDDLMTSLSAEKLNKLVYLHGAICEALRLYPPIPFEHKCARKSDILPSGDYVSPNTKLIYSLYAMGRMEKIWGNDCLEFKPERWISSRGGVVYVPSYKFIVFNAGPRSCLGKDITFVQMKMVAAALLWKFHIEAVEGHTIAPRVSMILRMEYGFKVKVSKRSL</sequence>
<reference evidence="11 12" key="1">
    <citation type="journal article" date="2022" name="Nat. Genet.">
        <title>Improved pea reference genome and pan-genome highlight genomic features and evolutionary characteristics.</title>
        <authorList>
            <person name="Yang T."/>
            <person name="Liu R."/>
            <person name="Luo Y."/>
            <person name="Hu S."/>
            <person name="Wang D."/>
            <person name="Wang C."/>
            <person name="Pandey M.K."/>
            <person name="Ge S."/>
            <person name="Xu Q."/>
            <person name="Li N."/>
            <person name="Li G."/>
            <person name="Huang Y."/>
            <person name="Saxena R.K."/>
            <person name="Ji Y."/>
            <person name="Li M."/>
            <person name="Yan X."/>
            <person name="He Y."/>
            <person name="Liu Y."/>
            <person name="Wang X."/>
            <person name="Xiang C."/>
            <person name="Varshney R.K."/>
            <person name="Ding H."/>
            <person name="Gao S."/>
            <person name="Zong X."/>
        </authorList>
    </citation>
    <scope>NUCLEOTIDE SEQUENCE [LARGE SCALE GENOMIC DNA]</scope>
    <source>
        <strain evidence="11 12">cv. Zhongwan 6</strain>
    </source>
</reference>
<keyword evidence="5 9" id="KW-0560">Oxidoreductase</keyword>
<keyword evidence="12" id="KW-1185">Reference proteome</keyword>
<comment type="cofactor">
    <cofactor evidence="1 8">
        <name>heme</name>
        <dbReference type="ChEBI" id="CHEBI:30413"/>
    </cofactor>
</comment>
<dbReference type="Proteomes" id="UP001058974">
    <property type="component" value="Chromosome 1"/>
</dbReference>
<keyword evidence="10" id="KW-0812">Transmembrane</keyword>
<dbReference type="PRINTS" id="PR00385">
    <property type="entry name" value="P450"/>
</dbReference>
<evidence type="ECO:0000256" key="2">
    <source>
        <dbReference type="ARBA" id="ARBA00010617"/>
    </source>
</evidence>
<evidence type="ECO:0000313" key="11">
    <source>
        <dbReference type="EMBL" id="KAI5443980.1"/>
    </source>
</evidence>
<comment type="caution">
    <text evidence="11">The sequence shown here is derived from an EMBL/GenBank/DDBJ whole genome shotgun (WGS) entry which is preliminary data.</text>
</comment>
<dbReference type="GO" id="GO:0004497">
    <property type="term" value="F:monooxygenase activity"/>
    <property type="evidence" value="ECO:0007669"/>
    <property type="project" value="UniProtKB-KW"/>
</dbReference>
<evidence type="ECO:0000256" key="8">
    <source>
        <dbReference type="PIRSR" id="PIRSR602401-1"/>
    </source>
</evidence>
<dbReference type="InterPro" id="IPR036396">
    <property type="entry name" value="Cyt_P450_sf"/>
</dbReference>
<keyword evidence="4 8" id="KW-0479">Metal-binding</keyword>
<evidence type="ECO:0000256" key="4">
    <source>
        <dbReference type="ARBA" id="ARBA00022723"/>
    </source>
</evidence>
<dbReference type="Gramene" id="PSAT_LOCUS5847_t1">
    <property type="protein sequence ID" value="CAL5185425.1"/>
    <property type="gene ID" value="PSAT_LOCUS5847"/>
</dbReference>
<dbReference type="AlphaFoldDB" id="A0A9D5BHY7"/>
<dbReference type="PANTHER" id="PTHR24296">
    <property type="entry name" value="CYTOCHROME P450"/>
    <property type="match status" value="1"/>
</dbReference>
<dbReference type="GO" id="GO:0016705">
    <property type="term" value="F:oxidoreductase activity, acting on paired donors, with incorporation or reduction of molecular oxygen"/>
    <property type="evidence" value="ECO:0007669"/>
    <property type="project" value="InterPro"/>
</dbReference>
<dbReference type="PROSITE" id="PS00086">
    <property type="entry name" value="CYTOCHROME_P450"/>
    <property type="match status" value="1"/>
</dbReference>
<dbReference type="OrthoDB" id="1359353at2759"/>
<keyword evidence="10" id="KW-1133">Transmembrane helix</keyword>
<gene>
    <name evidence="11" type="ORF">KIW84_012566</name>
</gene>
<dbReference type="PRINTS" id="PR00463">
    <property type="entry name" value="EP450I"/>
</dbReference>
<dbReference type="GO" id="GO:0020037">
    <property type="term" value="F:heme binding"/>
    <property type="evidence" value="ECO:0007669"/>
    <property type="project" value="InterPro"/>
</dbReference>
<evidence type="ECO:0000256" key="9">
    <source>
        <dbReference type="RuleBase" id="RU000461"/>
    </source>
</evidence>
<dbReference type="EMBL" id="JAMSHJ010000001">
    <property type="protein sequence ID" value="KAI5443980.1"/>
    <property type="molecule type" value="Genomic_DNA"/>
</dbReference>
<evidence type="ECO:0000256" key="10">
    <source>
        <dbReference type="SAM" id="Phobius"/>
    </source>
</evidence>
<dbReference type="InterPro" id="IPR002401">
    <property type="entry name" value="Cyt_P450_E_grp-I"/>
</dbReference>
<keyword evidence="10" id="KW-0472">Membrane</keyword>
<name>A0A9D5BHY7_PEA</name>